<keyword evidence="1" id="KW-0732">Signal</keyword>
<dbReference type="AlphaFoldDB" id="A0A5B6WFL7"/>
<proteinExistence type="predicted"/>
<evidence type="ECO:0000256" key="1">
    <source>
        <dbReference type="SAM" id="SignalP"/>
    </source>
</evidence>
<feature type="signal peptide" evidence="1">
    <location>
        <begin position="1"/>
        <end position="17"/>
    </location>
</feature>
<name>A0A5B6WFL7_9ROSI</name>
<accession>A0A5B6WFL7</accession>
<dbReference type="PANTHER" id="PTHR11439">
    <property type="entry name" value="GAG-POL-RELATED RETROTRANSPOSON"/>
    <property type="match status" value="1"/>
</dbReference>
<evidence type="ECO:0000313" key="2">
    <source>
        <dbReference type="EMBL" id="KAA3480106.1"/>
    </source>
</evidence>
<gene>
    <name evidence="2" type="ORF">EPI10_020565</name>
</gene>
<dbReference type="PANTHER" id="PTHR11439:SF503">
    <property type="entry name" value="CYSTEINE-RICH RLK (RECEPTOR-LIKE PROTEIN KINASE) 8"/>
    <property type="match status" value="1"/>
</dbReference>
<sequence>MFVVNLLLRFMNSFIVAHFKVAKKYLRYVKGTFSYGVGSVDDIKSTSGLMSFLLEVEKATNSGTINIAIAVNQANWLRKLLNDLNLRQSEAIEIKVDNQSVVAIAKNSFVDILAKPIGSTRSESLRKNIGVCCIDTNEKF</sequence>
<dbReference type="EMBL" id="SMMG02000003">
    <property type="protein sequence ID" value="KAA3480106.1"/>
    <property type="molecule type" value="Genomic_DNA"/>
</dbReference>
<comment type="caution">
    <text evidence="2">The sequence shown here is derived from an EMBL/GenBank/DDBJ whole genome shotgun (WGS) entry which is preliminary data.</text>
</comment>
<feature type="chain" id="PRO_5022703393" evidence="1">
    <location>
        <begin position="18"/>
        <end position="140"/>
    </location>
</feature>
<keyword evidence="3" id="KW-1185">Reference proteome</keyword>
<dbReference type="OrthoDB" id="413361at2759"/>
<dbReference type="Proteomes" id="UP000325315">
    <property type="component" value="Unassembled WGS sequence"/>
</dbReference>
<protein>
    <submittedName>
        <fullName evidence="2">Laccase-2-like</fullName>
    </submittedName>
</protein>
<reference evidence="3" key="1">
    <citation type="journal article" date="2019" name="Plant Biotechnol. J.">
        <title>Genome sequencing of the Australian wild diploid species Gossypium australe highlights disease resistance and delayed gland morphogenesis.</title>
        <authorList>
            <person name="Cai Y."/>
            <person name="Cai X."/>
            <person name="Wang Q."/>
            <person name="Wang P."/>
            <person name="Zhang Y."/>
            <person name="Cai C."/>
            <person name="Xu Y."/>
            <person name="Wang K."/>
            <person name="Zhou Z."/>
            <person name="Wang C."/>
            <person name="Geng S."/>
            <person name="Li B."/>
            <person name="Dong Q."/>
            <person name="Hou Y."/>
            <person name="Wang H."/>
            <person name="Ai P."/>
            <person name="Liu Z."/>
            <person name="Yi F."/>
            <person name="Sun M."/>
            <person name="An G."/>
            <person name="Cheng J."/>
            <person name="Zhang Y."/>
            <person name="Shi Q."/>
            <person name="Xie Y."/>
            <person name="Shi X."/>
            <person name="Chang Y."/>
            <person name="Huang F."/>
            <person name="Chen Y."/>
            <person name="Hong S."/>
            <person name="Mi L."/>
            <person name="Sun Q."/>
            <person name="Zhang L."/>
            <person name="Zhou B."/>
            <person name="Peng R."/>
            <person name="Zhang X."/>
            <person name="Liu F."/>
        </authorList>
    </citation>
    <scope>NUCLEOTIDE SEQUENCE [LARGE SCALE GENOMIC DNA]</scope>
    <source>
        <strain evidence="3">cv. PA1801</strain>
    </source>
</reference>
<organism evidence="2 3">
    <name type="scientific">Gossypium australe</name>
    <dbReference type="NCBI Taxonomy" id="47621"/>
    <lineage>
        <taxon>Eukaryota</taxon>
        <taxon>Viridiplantae</taxon>
        <taxon>Streptophyta</taxon>
        <taxon>Embryophyta</taxon>
        <taxon>Tracheophyta</taxon>
        <taxon>Spermatophyta</taxon>
        <taxon>Magnoliopsida</taxon>
        <taxon>eudicotyledons</taxon>
        <taxon>Gunneridae</taxon>
        <taxon>Pentapetalae</taxon>
        <taxon>rosids</taxon>
        <taxon>malvids</taxon>
        <taxon>Malvales</taxon>
        <taxon>Malvaceae</taxon>
        <taxon>Malvoideae</taxon>
        <taxon>Gossypium</taxon>
    </lineage>
</organism>
<evidence type="ECO:0000313" key="3">
    <source>
        <dbReference type="Proteomes" id="UP000325315"/>
    </source>
</evidence>